<dbReference type="InterPro" id="IPR000222">
    <property type="entry name" value="PP2C_BS"/>
</dbReference>
<keyword evidence="3" id="KW-0677">Repeat</keyword>
<dbReference type="InterPro" id="IPR035979">
    <property type="entry name" value="RBD_domain_sf"/>
</dbReference>
<dbReference type="PANTHER" id="PTHR45712:SF22">
    <property type="entry name" value="INSULIN-LIKE GROWTH FACTOR-BINDING PROTEIN COMPLEX ACID LABILE SUBUNIT"/>
    <property type="match status" value="1"/>
</dbReference>
<evidence type="ECO:0000313" key="9">
    <source>
        <dbReference type="Proteomes" id="UP000179807"/>
    </source>
</evidence>
<keyword evidence="2" id="KW-0479">Metal-binding</keyword>
<dbReference type="RefSeq" id="XP_068366671.1">
    <property type="nucleotide sequence ID" value="XM_068491186.1"/>
</dbReference>
<dbReference type="PANTHER" id="PTHR45712">
    <property type="entry name" value="AGAP008170-PA"/>
    <property type="match status" value="1"/>
</dbReference>
<dbReference type="GO" id="GO:0046872">
    <property type="term" value="F:metal ion binding"/>
    <property type="evidence" value="ECO:0007669"/>
    <property type="project" value="UniProtKB-KW"/>
</dbReference>
<dbReference type="InterPro" id="IPR001932">
    <property type="entry name" value="PPM-type_phosphatase-like_dom"/>
</dbReference>
<dbReference type="InterPro" id="IPR001611">
    <property type="entry name" value="Leu-rich_rpt"/>
</dbReference>
<keyword evidence="1" id="KW-0433">Leucine-rich repeat</keyword>
<reference evidence="8" key="1">
    <citation type="submission" date="2016-10" db="EMBL/GenBank/DDBJ databases">
        <authorList>
            <person name="Benchimol M."/>
            <person name="Almeida L.G."/>
            <person name="Vasconcelos A.T."/>
            <person name="Perreira-Neves A."/>
            <person name="Rosa I.A."/>
            <person name="Tasca T."/>
            <person name="Bogo M.R."/>
            <person name="de Souza W."/>
        </authorList>
    </citation>
    <scope>NUCLEOTIDE SEQUENCE [LARGE SCALE GENOMIC DNA]</scope>
    <source>
        <strain evidence="8">K</strain>
    </source>
</reference>
<dbReference type="SMART" id="SM00364">
    <property type="entry name" value="LRR_BAC"/>
    <property type="match status" value="5"/>
</dbReference>
<evidence type="ECO:0000256" key="3">
    <source>
        <dbReference type="ARBA" id="ARBA00022737"/>
    </source>
</evidence>
<dbReference type="SUPFAM" id="SSF81606">
    <property type="entry name" value="PP2C-like"/>
    <property type="match status" value="1"/>
</dbReference>
<dbReference type="GeneID" id="94825890"/>
<dbReference type="Gene3D" id="3.60.40.10">
    <property type="entry name" value="PPM-type phosphatase domain"/>
    <property type="match status" value="1"/>
</dbReference>
<dbReference type="PROSITE" id="PS01032">
    <property type="entry name" value="PPM_1"/>
    <property type="match status" value="1"/>
</dbReference>
<dbReference type="SUPFAM" id="SSF52058">
    <property type="entry name" value="L domain-like"/>
    <property type="match status" value="2"/>
</dbReference>
<dbReference type="InterPro" id="IPR036457">
    <property type="entry name" value="PPM-type-like_dom_sf"/>
</dbReference>
<dbReference type="Gene3D" id="3.80.10.10">
    <property type="entry name" value="Ribonuclease Inhibitor"/>
    <property type="match status" value="3"/>
</dbReference>
<dbReference type="GO" id="GO:0004721">
    <property type="term" value="F:phosphoprotein phosphatase activity"/>
    <property type="evidence" value="ECO:0007669"/>
    <property type="project" value="UniProtKB-KW"/>
</dbReference>
<gene>
    <name evidence="8" type="ORF">TRFO_03266</name>
</gene>
<comment type="similarity">
    <text evidence="6">Belongs to the PP2C family.</text>
</comment>
<protein>
    <submittedName>
        <fullName evidence="8">Protein phosphatase 2C</fullName>
    </submittedName>
</protein>
<dbReference type="SUPFAM" id="SSF54928">
    <property type="entry name" value="RNA-binding domain, RBD"/>
    <property type="match status" value="1"/>
</dbReference>
<dbReference type="Pfam" id="PF00076">
    <property type="entry name" value="RRM_1"/>
    <property type="match status" value="1"/>
</dbReference>
<keyword evidence="4 6" id="KW-0378">Hydrolase</keyword>
<dbReference type="Proteomes" id="UP000179807">
    <property type="component" value="Unassembled WGS sequence"/>
</dbReference>
<dbReference type="PROSITE" id="PS51746">
    <property type="entry name" value="PPM_2"/>
    <property type="match status" value="1"/>
</dbReference>
<keyword evidence="9" id="KW-1185">Reference proteome</keyword>
<dbReference type="SMART" id="SM00332">
    <property type="entry name" value="PP2Cc"/>
    <property type="match status" value="1"/>
</dbReference>
<evidence type="ECO:0000256" key="2">
    <source>
        <dbReference type="ARBA" id="ARBA00022723"/>
    </source>
</evidence>
<evidence type="ECO:0000256" key="5">
    <source>
        <dbReference type="ARBA" id="ARBA00022912"/>
    </source>
</evidence>
<dbReference type="CDD" id="cd00143">
    <property type="entry name" value="PP2Cc"/>
    <property type="match status" value="1"/>
</dbReference>
<dbReference type="OrthoDB" id="660555at2759"/>
<dbReference type="PROSITE" id="PS51450">
    <property type="entry name" value="LRR"/>
    <property type="match status" value="2"/>
</dbReference>
<name>A0A1J4KQG9_9EUKA</name>
<proteinExistence type="inferred from homology"/>
<dbReference type="GO" id="GO:0003723">
    <property type="term" value="F:RNA binding"/>
    <property type="evidence" value="ECO:0007669"/>
    <property type="project" value="InterPro"/>
</dbReference>
<dbReference type="InterPro" id="IPR050333">
    <property type="entry name" value="SLRP"/>
</dbReference>
<dbReference type="Pfam" id="PF00481">
    <property type="entry name" value="PP2C"/>
    <property type="match status" value="1"/>
</dbReference>
<organism evidence="8 9">
    <name type="scientific">Tritrichomonas foetus</name>
    <dbReference type="NCBI Taxonomy" id="1144522"/>
    <lineage>
        <taxon>Eukaryota</taxon>
        <taxon>Metamonada</taxon>
        <taxon>Parabasalia</taxon>
        <taxon>Tritrichomonadida</taxon>
        <taxon>Tritrichomonadidae</taxon>
        <taxon>Tritrichomonas</taxon>
    </lineage>
</organism>
<sequence>MKKVKPPPSASFLLGRVPLNYTEDDVREFFKDFQPIETIKFHYVSKHLFTRKVTVTFPSMEIANRASKLIGKHVGKDDLLVTYSLRPNNLSKSLPVGEIKTNEMKDDADIPGTTYAPGMCMCEWACHDEIPPNIVPPTTTYLGLRFNSLKSFELSLNCLTTLNLKGNDIKTFPAGLSFPVLQNLTISHNLLEELPDFSIFAPNIESIDATTNKLTEIHPSISNLTKLNHFDVSHNQISKVPKLPESLRSILLHSNQITACEPMNAIKIRELSLWKNKIEEVPKFAYGAIDDVIICHNKLTVIPLECIIENVKKLNLCMNNIKEIPPDLFKIKSLRSLILFGNDISEIPEEFSKSYLETLDISENPKISKLPPVPYQLLELKFNFCNFSDLDHCVSSMNSLTKIHCIGNHLKSLPPLPNIEEILAPGNELTEFPKIQCNFMQQMVIDLSHNKISVLPPMNAPFRLLDLSYNQITELPEQFFTTRSHIYLTGNPITATFNPKAMRRLCALDVSHTNVTIEDCDEYPDNLYEIATSYNGQVPLDIVRVFFNTDDTVSHAGMIGTRATMEDCVVMRQNLKPGVSMFGLFDGHGGDRVSRLAAIGFPEIIADLDVIDGDALTKICNDYYDTIVSTNETAGTTMDLAIIQDKNILISHIGDGKLAIFGEDGSLQFQTHAQNAFMREELERLRKQKIKLRRMRTAGTLAMSRAIGDVQVQGVSHEPQNFSFELKKELHRWLVIACDGIVDDLDLPSMGKTLVNTNSAILGATYLRDQAFSRGSEDNISAIVIDLKPLLEA</sequence>
<dbReference type="SMART" id="SM00369">
    <property type="entry name" value="LRR_TYP"/>
    <property type="match status" value="6"/>
</dbReference>
<dbReference type="InterPro" id="IPR012677">
    <property type="entry name" value="Nucleotide-bd_a/b_plait_sf"/>
</dbReference>
<dbReference type="Gene3D" id="3.30.70.330">
    <property type="match status" value="1"/>
</dbReference>
<dbReference type="AlphaFoldDB" id="A0A1J4KQG9"/>
<keyword evidence="5 6" id="KW-0904">Protein phosphatase</keyword>
<evidence type="ECO:0000259" key="7">
    <source>
        <dbReference type="PROSITE" id="PS51746"/>
    </source>
</evidence>
<dbReference type="EMBL" id="MLAK01000509">
    <property type="protein sequence ID" value="OHT13535.1"/>
    <property type="molecule type" value="Genomic_DNA"/>
</dbReference>
<evidence type="ECO:0000256" key="6">
    <source>
        <dbReference type="RuleBase" id="RU003465"/>
    </source>
</evidence>
<dbReference type="VEuPathDB" id="TrichDB:TRFO_03266"/>
<evidence type="ECO:0000313" key="8">
    <source>
        <dbReference type="EMBL" id="OHT13535.1"/>
    </source>
</evidence>
<comment type="caution">
    <text evidence="8">The sequence shown here is derived from an EMBL/GenBank/DDBJ whole genome shotgun (WGS) entry which is preliminary data.</text>
</comment>
<dbReference type="InterPro" id="IPR000504">
    <property type="entry name" value="RRM_dom"/>
</dbReference>
<dbReference type="InterPro" id="IPR003591">
    <property type="entry name" value="Leu-rich_rpt_typical-subtyp"/>
</dbReference>
<dbReference type="InterPro" id="IPR032675">
    <property type="entry name" value="LRR_dom_sf"/>
</dbReference>
<evidence type="ECO:0000256" key="1">
    <source>
        <dbReference type="ARBA" id="ARBA00022614"/>
    </source>
</evidence>
<evidence type="ECO:0000256" key="4">
    <source>
        <dbReference type="ARBA" id="ARBA00022801"/>
    </source>
</evidence>
<feature type="domain" description="PPM-type phosphatase" evidence="7">
    <location>
        <begin position="552"/>
        <end position="787"/>
    </location>
</feature>
<accession>A0A1J4KQG9</accession>